<dbReference type="PANTHER" id="PTHR24345:SF43">
    <property type="entry name" value="INACTIVE SERINE_THREONINE-PROTEIN KINASE PLK5"/>
    <property type="match status" value="1"/>
</dbReference>
<dbReference type="GeneID" id="109390634"/>
<dbReference type="GO" id="GO:0000922">
    <property type="term" value="C:spindle pole"/>
    <property type="evidence" value="ECO:0007669"/>
    <property type="project" value="TreeGrafter"/>
</dbReference>
<organism evidence="11 12">
    <name type="scientific">Hipposideros armiger</name>
    <name type="common">Great Himalayan leaf-nosed bat</name>
    <dbReference type="NCBI Taxonomy" id="186990"/>
    <lineage>
        <taxon>Eukaryota</taxon>
        <taxon>Metazoa</taxon>
        <taxon>Chordata</taxon>
        <taxon>Craniata</taxon>
        <taxon>Vertebrata</taxon>
        <taxon>Euteleostomi</taxon>
        <taxon>Mammalia</taxon>
        <taxon>Eutheria</taxon>
        <taxon>Laurasiatheria</taxon>
        <taxon>Chiroptera</taxon>
        <taxon>Yinpterochiroptera</taxon>
        <taxon>Rhinolophoidea</taxon>
        <taxon>Hipposideridae</taxon>
        <taxon>Hipposideros</taxon>
    </lineage>
</organism>
<proteinExistence type="predicted"/>
<keyword evidence="12" id="KW-0808">Transferase</keyword>
<gene>
    <name evidence="12" type="primary">PLK5</name>
</gene>
<dbReference type="FunFam" id="3.30.200.20:FF:000600">
    <property type="entry name" value="Serine/threonine-protein kinase PLK"/>
    <property type="match status" value="1"/>
</dbReference>
<evidence type="ECO:0000256" key="8">
    <source>
        <dbReference type="PROSITE-ProRule" id="PRU10141"/>
    </source>
</evidence>
<keyword evidence="11" id="KW-1185">Reference proteome</keyword>
<evidence type="ECO:0000256" key="4">
    <source>
        <dbReference type="ARBA" id="ARBA00022741"/>
    </source>
</evidence>
<feature type="region of interest" description="Disordered" evidence="9">
    <location>
        <begin position="336"/>
        <end position="362"/>
    </location>
</feature>
<evidence type="ECO:0000256" key="2">
    <source>
        <dbReference type="ARBA" id="ARBA00004604"/>
    </source>
</evidence>
<keyword evidence="3" id="KW-0963">Cytoplasm</keyword>
<dbReference type="RefSeq" id="XP_019512913.1">
    <property type="nucleotide sequence ID" value="XM_019657368.1"/>
</dbReference>
<dbReference type="SUPFAM" id="SSF56112">
    <property type="entry name" value="Protein kinase-like (PK-like)"/>
    <property type="match status" value="1"/>
</dbReference>
<dbReference type="GO" id="GO:0004672">
    <property type="term" value="F:protein kinase activity"/>
    <property type="evidence" value="ECO:0007669"/>
    <property type="project" value="InterPro"/>
</dbReference>
<evidence type="ECO:0000256" key="7">
    <source>
        <dbReference type="ARBA" id="ARBA00023306"/>
    </source>
</evidence>
<dbReference type="SMART" id="SM00220">
    <property type="entry name" value="S_TKc"/>
    <property type="match status" value="1"/>
</dbReference>
<accession>A0A8B7SK71</accession>
<dbReference type="AlphaFoldDB" id="A0A8B7SK71"/>
<dbReference type="CTD" id="126520"/>
<dbReference type="GO" id="GO:0007052">
    <property type="term" value="P:mitotic spindle organization"/>
    <property type="evidence" value="ECO:0007669"/>
    <property type="project" value="TreeGrafter"/>
</dbReference>
<dbReference type="GO" id="GO:0005737">
    <property type="term" value="C:cytoplasm"/>
    <property type="evidence" value="ECO:0007669"/>
    <property type="project" value="UniProtKB-SubCell"/>
</dbReference>
<dbReference type="InterPro" id="IPR000719">
    <property type="entry name" value="Prot_kinase_dom"/>
</dbReference>
<evidence type="ECO:0000256" key="3">
    <source>
        <dbReference type="ARBA" id="ARBA00022490"/>
    </source>
</evidence>
<dbReference type="InterPro" id="IPR011009">
    <property type="entry name" value="Kinase-like_dom_sf"/>
</dbReference>
<dbReference type="GO" id="GO:0005813">
    <property type="term" value="C:centrosome"/>
    <property type="evidence" value="ECO:0007669"/>
    <property type="project" value="TreeGrafter"/>
</dbReference>
<keyword evidence="7" id="KW-0131">Cell cycle</keyword>
<evidence type="ECO:0000313" key="12">
    <source>
        <dbReference type="RefSeq" id="XP_019512913.1"/>
    </source>
</evidence>
<evidence type="ECO:0000256" key="1">
    <source>
        <dbReference type="ARBA" id="ARBA00004496"/>
    </source>
</evidence>
<dbReference type="PROSITE" id="PS50011">
    <property type="entry name" value="PROTEIN_KINASE_DOM"/>
    <property type="match status" value="1"/>
</dbReference>
<evidence type="ECO:0000256" key="6">
    <source>
        <dbReference type="ARBA" id="ARBA00023242"/>
    </source>
</evidence>
<dbReference type="FunFam" id="1.10.510.10:FF:000189">
    <property type="entry name" value="Serine/threonine-protein kinase PLK"/>
    <property type="match status" value="1"/>
</dbReference>
<dbReference type="KEGG" id="hai:109390634"/>
<dbReference type="Gene3D" id="1.10.510.10">
    <property type="entry name" value="Transferase(Phosphotransferase) domain 1"/>
    <property type="match status" value="1"/>
</dbReference>
<evidence type="ECO:0000256" key="9">
    <source>
        <dbReference type="SAM" id="MobiDB-lite"/>
    </source>
</evidence>
<name>A0A8B7SK71_HIPAR</name>
<dbReference type="InterPro" id="IPR017441">
    <property type="entry name" value="Protein_kinase_ATP_BS"/>
</dbReference>
<protein>
    <submittedName>
        <fullName evidence="12">Inactive serine/threonine-protein kinase PLK5 isoform X1</fullName>
    </submittedName>
</protein>
<dbReference type="GO" id="GO:0000776">
    <property type="term" value="C:kinetochore"/>
    <property type="evidence" value="ECO:0007669"/>
    <property type="project" value="TreeGrafter"/>
</dbReference>
<dbReference type="PANTHER" id="PTHR24345">
    <property type="entry name" value="SERINE/THREONINE-PROTEIN KINASE PLK"/>
    <property type="match status" value="1"/>
</dbReference>
<dbReference type="OrthoDB" id="408964at2759"/>
<dbReference type="Pfam" id="PF00069">
    <property type="entry name" value="Pkinase"/>
    <property type="match status" value="1"/>
</dbReference>
<reference evidence="12" key="1">
    <citation type="submission" date="2025-08" db="UniProtKB">
        <authorList>
            <consortium name="RefSeq"/>
        </authorList>
    </citation>
    <scope>IDENTIFICATION</scope>
    <source>
        <tissue evidence="12">Muscle</tissue>
    </source>
</reference>
<dbReference type="Gene3D" id="3.30.200.20">
    <property type="entry name" value="Phosphorylase Kinase, domain 1"/>
    <property type="match status" value="1"/>
</dbReference>
<sequence length="566" mass="62503">MEPRLRWRRSCRSPVSAFLRDPGSGRVYKRGKLIGKGAFSRCYKLTDMSTSAVFALKVVPRGGAGAGSLQPRGKVGLCPQVEREVTLHSRLRHRNIVAFHGHFADRDHVYMLLEYCSRQSLAHVLEARQTLTEPEVRYYLRGLISGLHYLHQRHIVHRDLKLSNFFLNKNMEVKIGDLGLAARVGPGGHCHRVLCGTPNFLAPEVVSRNGHSCQSDIWALGCIMYMVLTGTPPFMAATLSEMYQNIRDGCYPEPAHLSPNARRLIARLLAPNPAERPSLDHLLQDDFFTQGFTPDRLPPHSCHSLPIFAIPQPLGRLFRKVGQLLLNQCRPPCPFTPNKASGPGEDGSDPDSMECSETSLLERETPGLEVPVHLLTQGTLRSDPAGPEGSPRQEVEVAIRKLQLCLNPGPSATQDPPRRAVAHPLSPQVGGLFQQVQLRLPAVGRGQRCPASGWHPNRLAPLPGGKGACPCQPRLPAQASACCTSLHPSEPCCYSSVMGQCRMNCFSSATGSSLSWWLLDRLDMRSLWGFLSMSLCSDTTRCSGLFCICLRQAIETVIPPRSWINF</sequence>
<evidence type="ECO:0000259" key="10">
    <source>
        <dbReference type="PROSITE" id="PS50011"/>
    </source>
</evidence>
<dbReference type="InterPro" id="IPR008271">
    <property type="entry name" value="Ser/Thr_kinase_AS"/>
</dbReference>
<comment type="subcellular location">
    <subcellularLocation>
        <location evidence="1">Cytoplasm</location>
    </subcellularLocation>
    <subcellularLocation>
        <location evidence="2">Nucleus</location>
        <location evidence="2">Nucleolus</location>
    </subcellularLocation>
</comment>
<evidence type="ECO:0000256" key="5">
    <source>
        <dbReference type="ARBA" id="ARBA00022840"/>
    </source>
</evidence>
<feature type="binding site" evidence="8">
    <location>
        <position position="57"/>
    </location>
    <ligand>
        <name>ATP</name>
        <dbReference type="ChEBI" id="CHEBI:30616"/>
    </ligand>
</feature>
<feature type="domain" description="Protein kinase" evidence="10">
    <location>
        <begin position="28"/>
        <end position="288"/>
    </location>
</feature>
<dbReference type="GO" id="GO:0006974">
    <property type="term" value="P:DNA damage response"/>
    <property type="evidence" value="ECO:0007669"/>
    <property type="project" value="TreeGrafter"/>
</dbReference>
<dbReference type="GO" id="GO:0005730">
    <property type="term" value="C:nucleolus"/>
    <property type="evidence" value="ECO:0007669"/>
    <property type="project" value="UniProtKB-SubCell"/>
</dbReference>
<dbReference type="Proteomes" id="UP000694851">
    <property type="component" value="Unplaced"/>
</dbReference>
<dbReference type="PROSITE" id="PS00108">
    <property type="entry name" value="PROTEIN_KINASE_ST"/>
    <property type="match status" value="1"/>
</dbReference>
<keyword evidence="12" id="KW-0418">Kinase</keyword>
<evidence type="ECO:0000313" key="11">
    <source>
        <dbReference type="Proteomes" id="UP000694851"/>
    </source>
</evidence>
<keyword evidence="4 8" id="KW-0547">Nucleotide-binding</keyword>
<dbReference type="CDD" id="cd14099">
    <property type="entry name" value="STKc_PLK"/>
    <property type="match status" value="1"/>
</dbReference>
<keyword evidence="5 8" id="KW-0067">ATP-binding</keyword>
<dbReference type="PROSITE" id="PS00107">
    <property type="entry name" value="PROTEIN_KINASE_ATP"/>
    <property type="match status" value="1"/>
</dbReference>
<dbReference type="GO" id="GO:2000045">
    <property type="term" value="P:regulation of G1/S transition of mitotic cell cycle"/>
    <property type="evidence" value="ECO:0007669"/>
    <property type="project" value="TreeGrafter"/>
</dbReference>
<keyword evidence="6" id="KW-0539">Nucleus</keyword>
<dbReference type="GO" id="GO:0005524">
    <property type="term" value="F:ATP binding"/>
    <property type="evidence" value="ECO:0007669"/>
    <property type="project" value="UniProtKB-UniRule"/>
</dbReference>